<name>A0A8H3IP87_9LECA</name>
<gene>
    <name evidence="1" type="ORF">IMSHALPRED_007425</name>
</gene>
<comment type="caution">
    <text evidence="1">The sequence shown here is derived from an EMBL/GenBank/DDBJ whole genome shotgun (WGS) entry which is preliminary data.</text>
</comment>
<dbReference type="AlphaFoldDB" id="A0A8H3IP87"/>
<accession>A0A8H3IP87</accession>
<sequence length="140" mass="16941">MIIQLGLTVRGIIRRHRRDTKAARELNEEEEEEEDDDDDDDGKVAYLIYEFQAWTRFLQEIWQCVTEPGMAEESRRLAERAARLLPLAEEVRVFVQEMEERGVRFLSGRWEAEAWVWMERLVVEGRGEEWRERFLKLVRW</sequence>
<protein>
    <submittedName>
        <fullName evidence="1">Uncharacterized protein</fullName>
    </submittedName>
</protein>
<evidence type="ECO:0000313" key="1">
    <source>
        <dbReference type="EMBL" id="CAF9928270.1"/>
    </source>
</evidence>
<keyword evidence="2" id="KW-1185">Reference proteome</keyword>
<dbReference type="Proteomes" id="UP000664534">
    <property type="component" value="Unassembled WGS sequence"/>
</dbReference>
<organism evidence="1 2">
    <name type="scientific">Imshaugia aleurites</name>
    <dbReference type="NCBI Taxonomy" id="172621"/>
    <lineage>
        <taxon>Eukaryota</taxon>
        <taxon>Fungi</taxon>
        <taxon>Dikarya</taxon>
        <taxon>Ascomycota</taxon>
        <taxon>Pezizomycotina</taxon>
        <taxon>Lecanoromycetes</taxon>
        <taxon>OSLEUM clade</taxon>
        <taxon>Lecanoromycetidae</taxon>
        <taxon>Lecanorales</taxon>
        <taxon>Lecanorineae</taxon>
        <taxon>Parmeliaceae</taxon>
        <taxon>Imshaugia</taxon>
    </lineage>
</organism>
<reference evidence="1" key="1">
    <citation type="submission" date="2021-03" db="EMBL/GenBank/DDBJ databases">
        <authorList>
            <person name="Tagirdzhanova G."/>
        </authorList>
    </citation>
    <scope>NUCLEOTIDE SEQUENCE</scope>
</reference>
<proteinExistence type="predicted"/>
<evidence type="ECO:0000313" key="2">
    <source>
        <dbReference type="Proteomes" id="UP000664534"/>
    </source>
</evidence>
<dbReference type="EMBL" id="CAJPDT010000049">
    <property type="protein sequence ID" value="CAF9928270.1"/>
    <property type="molecule type" value="Genomic_DNA"/>
</dbReference>